<name>A0A670IHH7_PODMU</name>
<accession>A0A670IHH7</accession>
<dbReference type="Ensembl" id="ENSPMRT00000011799.1">
    <property type="protein sequence ID" value="ENSPMRP00000011044.1"/>
    <property type="gene ID" value="ENSPMRG00000007365.1"/>
</dbReference>
<sequence>LSTSLPIVPCQRVRSPTSARCAAKPSARVPTSSPIVGSTRASSPLAAICVAKASREKWICGGTERHFSSSLGGLPSSCPRLSCLATSCHVLTKQEARADWPAFCRTSPKGLGMKMERQG</sequence>
<evidence type="ECO:0000313" key="2">
    <source>
        <dbReference type="Proteomes" id="UP000472272"/>
    </source>
</evidence>
<reference evidence="1" key="3">
    <citation type="submission" date="2025-09" db="UniProtKB">
        <authorList>
            <consortium name="Ensembl"/>
        </authorList>
    </citation>
    <scope>IDENTIFICATION</scope>
</reference>
<dbReference type="AlphaFoldDB" id="A0A670IHH7"/>
<reference evidence="1" key="2">
    <citation type="submission" date="2025-08" db="UniProtKB">
        <authorList>
            <consortium name="Ensembl"/>
        </authorList>
    </citation>
    <scope>IDENTIFICATION</scope>
</reference>
<organism evidence="1 2">
    <name type="scientific">Podarcis muralis</name>
    <name type="common">Wall lizard</name>
    <name type="synonym">Lacerta muralis</name>
    <dbReference type="NCBI Taxonomy" id="64176"/>
    <lineage>
        <taxon>Eukaryota</taxon>
        <taxon>Metazoa</taxon>
        <taxon>Chordata</taxon>
        <taxon>Craniata</taxon>
        <taxon>Vertebrata</taxon>
        <taxon>Euteleostomi</taxon>
        <taxon>Lepidosauria</taxon>
        <taxon>Squamata</taxon>
        <taxon>Bifurcata</taxon>
        <taxon>Unidentata</taxon>
        <taxon>Episquamata</taxon>
        <taxon>Laterata</taxon>
        <taxon>Lacertibaenia</taxon>
        <taxon>Lacertidae</taxon>
        <taxon>Podarcis</taxon>
    </lineage>
</organism>
<protein>
    <submittedName>
        <fullName evidence="1">Uncharacterized protein</fullName>
    </submittedName>
</protein>
<reference evidence="1 2" key="1">
    <citation type="journal article" date="2019" name="Proc. Natl. Acad. Sci. U.S.A.">
        <title>Regulatory changes in pterin and carotenoid genes underlie balanced color polymorphisms in the wall lizard.</title>
        <authorList>
            <person name="Andrade P."/>
            <person name="Pinho C."/>
            <person name="Perez I de Lanuza G."/>
            <person name="Afonso S."/>
            <person name="Brejcha J."/>
            <person name="Rubin C.J."/>
            <person name="Wallerman O."/>
            <person name="Pereira P."/>
            <person name="Sabatino S.J."/>
            <person name="Bellati A."/>
            <person name="Pellitteri-Rosa D."/>
            <person name="Bosakova Z."/>
            <person name="Bunikis I."/>
            <person name="Carretero M.A."/>
            <person name="Feiner N."/>
            <person name="Marsik P."/>
            <person name="Pauperio F."/>
            <person name="Salvi D."/>
            <person name="Soler L."/>
            <person name="While G.M."/>
            <person name="Uller T."/>
            <person name="Font E."/>
            <person name="Andersson L."/>
            <person name="Carneiro M."/>
        </authorList>
    </citation>
    <scope>NUCLEOTIDE SEQUENCE</scope>
</reference>
<keyword evidence="2" id="KW-1185">Reference proteome</keyword>
<evidence type="ECO:0000313" key="1">
    <source>
        <dbReference type="Ensembl" id="ENSPMRP00000011044.1"/>
    </source>
</evidence>
<dbReference type="Proteomes" id="UP000472272">
    <property type="component" value="Chromosome 6"/>
</dbReference>
<proteinExistence type="predicted"/>